<dbReference type="InterPro" id="IPR020843">
    <property type="entry name" value="ER"/>
</dbReference>
<dbReference type="Gene3D" id="3.40.50.720">
    <property type="entry name" value="NAD(P)-binding Rossmann-like Domain"/>
    <property type="match status" value="1"/>
</dbReference>
<accession>A0A0D7B5N2</accession>
<dbReference type="Pfam" id="PF00107">
    <property type="entry name" value="ADH_zinc_N"/>
    <property type="match status" value="1"/>
</dbReference>
<keyword evidence="3" id="KW-1185">Reference proteome</keyword>
<dbReference type="Pfam" id="PF08240">
    <property type="entry name" value="ADH_N"/>
    <property type="match status" value="1"/>
</dbReference>
<dbReference type="SMART" id="SM00829">
    <property type="entry name" value="PKS_ER"/>
    <property type="match status" value="1"/>
</dbReference>
<dbReference type="InterPro" id="IPR011032">
    <property type="entry name" value="GroES-like_sf"/>
</dbReference>
<dbReference type="InterPro" id="IPR013149">
    <property type="entry name" value="ADH-like_C"/>
</dbReference>
<dbReference type="OrthoDB" id="3233595at2759"/>
<dbReference type="PANTHER" id="PTHR45348:SF2">
    <property type="entry name" value="ZINC-TYPE ALCOHOL DEHYDROGENASE-LIKE PROTEIN C2E1P3.01"/>
    <property type="match status" value="1"/>
</dbReference>
<proteinExistence type="predicted"/>
<reference evidence="2 3" key="1">
    <citation type="journal article" date="2015" name="Fungal Genet. Biol.">
        <title>Evolution of novel wood decay mechanisms in Agaricales revealed by the genome sequences of Fistulina hepatica and Cylindrobasidium torrendii.</title>
        <authorList>
            <person name="Floudas D."/>
            <person name="Held B.W."/>
            <person name="Riley R."/>
            <person name="Nagy L.G."/>
            <person name="Koehler G."/>
            <person name="Ransdell A.S."/>
            <person name="Younus H."/>
            <person name="Chow J."/>
            <person name="Chiniquy J."/>
            <person name="Lipzen A."/>
            <person name="Tritt A."/>
            <person name="Sun H."/>
            <person name="Haridas S."/>
            <person name="LaButti K."/>
            <person name="Ohm R.A."/>
            <person name="Kues U."/>
            <person name="Blanchette R.A."/>
            <person name="Grigoriev I.V."/>
            <person name="Minto R.E."/>
            <person name="Hibbett D.S."/>
        </authorList>
    </citation>
    <scope>NUCLEOTIDE SEQUENCE [LARGE SCALE GENOMIC DNA]</scope>
    <source>
        <strain evidence="2 3">FP15055 ss-10</strain>
    </source>
</reference>
<evidence type="ECO:0000259" key="1">
    <source>
        <dbReference type="SMART" id="SM00829"/>
    </source>
</evidence>
<protein>
    <submittedName>
        <fullName evidence="2">GroES-like protein</fullName>
    </submittedName>
</protein>
<dbReference type="InterPro" id="IPR013154">
    <property type="entry name" value="ADH-like_N"/>
</dbReference>
<dbReference type="InterPro" id="IPR047122">
    <property type="entry name" value="Trans-enoyl_RdTase-like"/>
</dbReference>
<dbReference type="SUPFAM" id="SSF50129">
    <property type="entry name" value="GroES-like"/>
    <property type="match status" value="1"/>
</dbReference>
<dbReference type="EMBL" id="KN880577">
    <property type="protein sequence ID" value="KIY65797.1"/>
    <property type="molecule type" value="Genomic_DNA"/>
</dbReference>
<dbReference type="SUPFAM" id="SSF51735">
    <property type="entry name" value="NAD(P)-binding Rossmann-fold domains"/>
    <property type="match status" value="1"/>
</dbReference>
<dbReference type="STRING" id="1314674.A0A0D7B5N2"/>
<dbReference type="AlphaFoldDB" id="A0A0D7B5N2"/>
<dbReference type="PANTHER" id="PTHR45348">
    <property type="entry name" value="HYPOTHETICAL OXIDOREDUCTASE (EUROFUNG)"/>
    <property type="match status" value="1"/>
</dbReference>
<dbReference type="GO" id="GO:0016651">
    <property type="term" value="F:oxidoreductase activity, acting on NAD(P)H"/>
    <property type="evidence" value="ECO:0007669"/>
    <property type="project" value="InterPro"/>
</dbReference>
<organism evidence="2 3">
    <name type="scientific">Cylindrobasidium torrendii FP15055 ss-10</name>
    <dbReference type="NCBI Taxonomy" id="1314674"/>
    <lineage>
        <taxon>Eukaryota</taxon>
        <taxon>Fungi</taxon>
        <taxon>Dikarya</taxon>
        <taxon>Basidiomycota</taxon>
        <taxon>Agaricomycotina</taxon>
        <taxon>Agaricomycetes</taxon>
        <taxon>Agaricomycetidae</taxon>
        <taxon>Agaricales</taxon>
        <taxon>Marasmiineae</taxon>
        <taxon>Physalacriaceae</taxon>
        <taxon>Cylindrobasidium</taxon>
    </lineage>
</organism>
<evidence type="ECO:0000313" key="3">
    <source>
        <dbReference type="Proteomes" id="UP000054007"/>
    </source>
</evidence>
<gene>
    <name evidence="2" type="ORF">CYLTODRAFT_424041</name>
</gene>
<feature type="domain" description="Enoyl reductase (ER)" evidence="1">
    <location>
        <begin position="14"/>
        <end position="334"/>
    </location>
</feature>
<evidence type="ECO:0000313" key="2">
    <source>
        <dbReference type="EMBL" id="KIY65797.1"/>
    </source>
</evidence>
<sequence>MSTQQALFLEKPKGDFVVNTRDIPTPPAGEILIKIHATALNPVDWKIQKYAAFIKNYPAILGTDLAGEVEALGDGVTKFKKGDRILAQGYFTNDRATFQQYTLIPERFIAKIPESLAFDQAATIPVAFLAAVTGLFGGKGLGAGLNPDVEWPAPQQKDQTIVIIGGSSSVGQYAIQLSKFLGFSTIVAYASKKHHALLADLGATQLVDRAAVPLEKLDTAVSGPAKIVYDAVASAESQEIATKIVSTEGAVITVGEDKRSEKPADKTFLNVFGSSFAPGHEVFGEKLWAKVGRLLEEKIIRPNRLEVIPGGLNGIVSGLKRLENNEISGEKLVVRPQETET</sequence>
<dbReference type="Proteomes" id="UP000054007">
    <property type="component" value="Unassembled WGS sequence"/>
</dbReference>
<dbReference type="Gene3D" id="3.90.180.10">
    <property type="entry name" value="Medium-chain alcohol dehydrogenases, catalytic domain"/>
    <property type="match status" value="1"/>
</dbReference>
<dbReference type="CDD" id="cd08249">
    <property type="entry name" value="enoyl_reductase_like"/>
    <property type="match status" value="1"/>
</dbReference>
<dbReference type="InterPro" id="IPR036291">
    <property type="entry name" value="NAD(P)-bd_dom_sf"/>
</dbReference>
<name>A0A0D7B5N2_9AGAR</name>